<comment type="caution">
    <text evidence="10">The sequence shown here is derived from an EMBL/GenBank/DDBJ whole genome shotgun (WGS) entry which is preliminary data.</text>
</comment>
<evidence type="ECO:0000256" key="8">
    <source>
        <dbReference type="SAM" id="Phobius"/>
    </source>
</evidence>
<dbReference type="InterPro" id="IPR050487">
    <property type="entry name" value="FtsQ_DivIB"/>
</dbReference>
<keyword evidence="2" id="KW-1003">Cell membrane</keyword>
<accession>A0A1J4RU09</accession>
<keyword evidence="5 8" id="KW-1133">Transmembrane helix</keyword>
<evidence type="ECO:0000256" key="4">
    <source>
        <dbReference type="ARBA" id="ARBA00022692"/>
    </source>
</evidence>
<evidence type="ECO:0000256" key="1">
    <source>
        <dbReference type="ARBA" id="ARBA00004370"/>
    </source>
</evidence>
<protein>
    <recommendedName>
        <fullName evidence="9">POTRA domain-containing protein</fullName>
    </recommendedName>
</protein>
<dbReference type="InterPro" id="IPR013685">
    <property type="entry name" value="POTRA_FtsQ_type"/>
</dbReference>
<name>A0A1J4RU09_9BACT</name>
<evidence type="ECO:0000256" key="3">
    <source>
        <dbReference type="ARBA" id="ARBA00022618"/>
    </source>
</evidence>
<dbReference type="Gene3D" id="3.10.20.310">
    <property type="entry name" value="membrane protein fhac"/>
    <property type="match status" value="1"/>
</dbReference>
<comment type="subcellular location">
    <subcellularLocation>
        <location evidence="1">Membrane</location>
    </subcellularLocation>
</comment>
<reference evidence="10 11" key="1">
    <citation type="journal article" date="2016" name="Environ. Microbiol.">
        <title>Genomic resolution of a cold subsurface aquifer community provides metabolic insights for novel microbes adapted to high CO concentrations.</title>
        <authorList>
            <person name="Probst A.J."/>
            <person name="Castelle C.J."/>
            <person name="Singh A."/>
            <person name="Brown C.T."/>
            <person name="Anantharaman K."/>
            <person name="Sharon I."/>
            <person name="Hug L.A."/>
            <person name="Burstein D."/>
            <person name="Emerson J.B."/>
            <person name="Thomas B.C."/>
            <person name="Banfield J.F."/>
        </authorList>
    </citation>
    <scope>NUCLEOTIDE SEQUENCE [LARGE SCALE GENOMIC DNA]</scope>
    <source>
        <strain evidence="10">CG1_02_42_45</strain>
    </source>
</reference>
<dbReference type="GO" id="GO:0005886">
    <property type="term" value="C:plasma membrane"/>
    <property type="evidence" value="ECO:0007669"/>
    <property type="project" value="TreeGrafter"/>
</dbReference>
<evidence type="ECO:0000256" key="7">
    <source>
        <dbReference type="ARBA" id="ARBA00023306"/>
    </source>
</evidence>
<evidence type="ECO:0000256" key="5">
    <source>
        <dbReference type="ARBA" id="ARBA00022989"/>
    </source>
</evidence>
<feature type="domain" description="POTRA" evidence="9">
    <location>
        <begin position="68"/>
        <end position="135"/>
    </location>
</feature>
<keyword evidence="7" id="KW-0131">Cell cycle</keyword>
<keyword evidence="3" id="KW-0132">Cell division</keyword>
<dbReference type="Pfam" id="PF08478">
    <property type="entry name" value="POTRA_1"/>
    <property type="match status" value="1"/>
</dbReference>
<gene>
    <name evidence="10" type="ORF">AUJ40_01305</name>
</gene>
<keyword evidence="4 8" id="KW-0812">Transmembrane</keyword>
<feature type="transmembrane region" description="Helical" evidence="8">
    <location>
        <begin position="45"/>
        <end position="64"/>
    </location>
</feature>
<dbReference type="GO" id="GO:0051301">
    <property type="term" value="P:cell division"/>
    <property type="evidence" value="ECO:0007669"/>
    <property type="project" value="UniProtKB-KW"/>
</dbReference>
<dbReference type="PANTHER" id="PTHR37820">
    <property type="entry name" value="CELL DIVISION PROTEIN DIVIB"/>
    <property type="match status" value="1"/>
</dbReference>
<evidence type="ECO:0000259" key="9">
    <source>
        <dbReference type="PROSITE" id="PS51779"/>
    </source>
</evidence>
<evidence type="ECO:0000256" key="2">
    <source>
        <dbReference type="ARBA" id="ARBA00022475"/>
    </source>
</evidence>
<dbReference type="PROSITE" id="PS51779">
    <property type="entry name" value="POTRA"/>
    <property type="match status" value="1"/>
</dbReference>
<sequence>MHIKERYSYSKYRGKESRQENRARIFVAPKVKFARNPILHFPAKFWGNIFILLLILVILWVMLYSPYFRIREVVIEGNTLVSNDEIIKSVQTGGNIFRFNILEAKKAIMKNSPAIEDVAIYRGIPNALKIVVLERKPTVVWQTQDRYYLIDDAGIADQEVVAAQSTELLHILDQKNLGVKVGNQIVSPSFIVFAKKINEKFFEFTNIKVTGFQVPETTFDLYVYTEAGFYVKFDTTRSDEKQLSDLKNILIAYRDGIHEYVDVRINGWAYYK</sequence>
<organism evidence="10 11">
    <name type="scientific">Candidatus Berkelbacteria bacterium CG1_02_42_45</name>
    <dbReference type="NCBI Taxonomy" id="1805036"/>
    <lineage>
        <taxon>Bacteria</taxon>
        <taxon>Candidatus Berkelbacteria</taxon>
    </lineage>
</organism>
<dbReference type="EMBL" id="MNUJ01000025">
    <property type="protein sequence ID" value="OIN89804.1"/>
    <property type="molecule type" value="Genomic_DNA"/>
</dbReference>
<dbReference type="PANTHER" id="PTHR37820:SF1">
    <property type="entry name" value="CELL DIVISION PROTEIN FTSQ"/>
    <property type="match status" value="1"/>
</dbReference>
<dbReference type="AlphaFoldDB" id="A0A1J4RU09"/>
<evidence type="ECO:0000256" key="6">
    <source>
        <dbReference type="ARBA" id="ARBA00023136"/>
    </source>
</evidence>
<dbReference type="InterPro" id="IPR034746">
    <property type="entry name" value="POTRA"/>
</dbReference>
<keyword evidence="6 8" id="KW-0472">Membrane</keyword>
<evidence type="ECO:0000313" key="11">
    <source>
        <dbReference type="Proteomes" id="UP000182753"/>
    </source>
</evidence>
<evidence type="ECO:0000313" key="10">
    <source>
        <dbReference type="EMBL" id="OIN89804.1"/>
    </source>
</evidence>
<dbReference type="Proteomes" id="UP000182753">
    <property type="component" value="Unassembled WGS sequence"/>
</dbReference>
<proteinExistence type="predicted"/>